<dbReference type="EMBL" id="JAMQKB010000002">
    <property type="protein sequence ID" value="MDC3423652.1"/>
    <property type="molecule type" value="Genomic_DNA"/>
</dbReference>
<gene>
    <name evidence="2" type="ORF">NC797_03900</name>
</gene>
<sequence length="803" mass="90419">MIRLAWKRIKNRKLTTIIILIAFISIFTLIPVGLDQSKTSISTVHESIAEYGRGSYDLLVRPSSSRTLIEQKLGMVEENYIGDSKGGISLKEWKKIKDDPNIEVAAPVASLGYFRGRQLSVELPVLENPTMFTYQFYTSNGNTKYPLGSKESIMYFKQYNPGFIQFLKNGENNAISSAMTVLMPENYNLLVAIDPQSEKKLTGIDFSNLNIEIKDPTLDTILQNYGNPPVMKVLQRDDLNIPIYMNLQVEQLNVNLDDYLNLLRLKNDEFLMSASTEDIAAVFKKLEQEELEKSEIFKIDLSGYQKPFDGTAILLNEKFEPAVAERYMSDADTSTYYVASKIHYQNVDNLLKVNITQNGEPPSYKDISKKGISMKESMEVPFITYQTGTFSPVQEQENHLAASPLGIYGEMKATTGDGTVLTPTTIPGSFIPSPASGVTTLENAEMIKGDKPIDAIRVKIAGITNYDEVAQKKIEKVATELLQKGYEVDVVAGSSFKKMTLDVEGIGKVNESWTTLGVAQELTGTWNVMNLLTTILLCVFGLLWLVFRLTFERHVLSQENSTLSIIGWKQSKIFLRNCVEQYMIITVAFVVSLILLVILQAEAMMYWVVIILWFVSILASTLLLNKKAKRTNRVETYKKFASIFYYKRLIIPMMLILCLSVLLISIQIAALGDAFYKSTETTLGQFIGDQTIWFQLIVTTLVVYLSIASFSEGLNTLYMERKQEFVMYHVIGWTKRKILRYIFKESTAWFLLSSLTGSIISGTILYQLGTSAVWILIGLGISFITMAIIVSIIILTHKNVVGH</sequence>
<reference evidence="2" key="1">
    <citation type="submission" date="2022-06" db="EMBL/GenBank/DDBJ databases">
        <title>Aquibacillus sp. a new bacterium isolated from soil saline samples.</title>
        <authorList>
            <person name="Galisteo C."/>
            <person name="De La Haba R."/>
            <person name="Sanchez-Porro C."/>
            <person name="Ventosa A."/>
        </authorList>
    </citation>
    <scope>NUCLEOTIDE SEQUENCE</scope>
    <source>
        <strain evidence="2">3ASR75-11</strain>
    </source>
</reference>
<feature type="transmembrane region" description="Helical" evidence="1">
    <location>
        <begin position="528"/>
        <end position="547"/>
    </location>
</feature>
<keyword evidence="1" id="KW-0472">Membrane</keyword>
<feature type="transmembrane region" description="Helical" evidence="1">
    <location>
        <begin position="605"/>
        <end position="624"/>
    </location>
</feature>
<dbReference type="RefSeq" id="WP_272435396.1">
    <property type="nucleotide sequence ID" value="NZ_JAMQKB010000002.1"/>
</dbReference>
<evidence type="ECO:0000313" key="3">
    <source>
        <dbReference type="Proteomes" id="UP001145050"/>
    </source>
</evidence>
<feature type="transmembrane region" description="Helical" evidence="1">
    <location>
        <begin position="692"/>
        <end position="711"/>
    </location>
</feature>
<comment type="caution">
    <text evidence="2">The sequence shown here is derived from an EMBL/GenBank/DDBJ whole genome shotgun (WGS) entry which is preliminary data.</text>
</comment>
<accession>A0A9X4AKT5</accession>
<keyword evidence="1" id="KW-1133">Transmembrane helix</keyword>
<keyword evidence="3" id="KW-1185">Reference proteome</keyword>
<protein>
    <recommendedName>
        <fullName evidence="4">FtsX-like permease family protein</fullName>
    </recommendedName>
</protein>
<evidence type="ECO:0000256" key="1">
    <source>
        <dbReference type="SAM" id="Phobius"/>
    </source>
</evidence>
<organism evidence="2 3">
    <name type="scientific">Terrihalobacillus insolitus</name>
    <dbReference type="NCBI Taxonomy" id="2950438"/>
    <lineage>
        <taxon>Bacteria</taxon>
        <taxon>Bacillati</taxon>
        <taxon>Bacillota</taxon>
        <taxon>Bacilli</taxon>
        <taxon>Bacillales</taxon>
        <taxon>Bacillaceae</taxon>
        <taxon>Terrihalobacillus</taxon>
    </lineage>
</organism>
<name>A0A9X4AKT5_9BACI</name>
<evidence type="ECO:0000313" key="2">
    <source>
        <dbReference type="EMBL" id="MDC3423652.1"/>
    </source>
</evidence>
<feature type="transmembrane region" description="Helical" evidence="1">
    <location>
        <begin position="12"/>
        <end position="34"/>
    </location>
</feature>
<feature type="transmembrane region" description="Helical" evidence="1">
    <location>
        <begin position="746"/>
        <end position="766"/>
    </location>
</feature>
<feature type="transmembrane region" description="Helical" evidence="1">
    <location>
        <begin position="645"/>
        <end position="672"/>
    </location>
</feature>
<dbReference type="Proteomes" id="UP001145050">
    <property type="component" value="Unassembled WGS sequence"/>
</dbReference>
<feature type="transmembrane region" description="Helical" evidence="1">
    <location>
        <begin position="582"/>
        <end position="599"/>
    </location>
</feature>
<feature type="transmembrane region" description="Helical" evidence="1">
    <location>
        <begin position="772"/>
        <end position="795"/>
    </location>
</feature>
<keyword evidence="1" id="KW-0812">Transmembrane</keyword>
<evidence type="ECO:0008006" key="4">
    <source>
        <dbReference type="Google" id="ProtNLM"/>
    </source>
</evidence>
<proteinExistence type="predicted"/>
<dbReference type="AlphaFoldDB" id="A0A9X4AKT5"/>